<accession>A0A7T8HLB6</accession>
<evidence type="ECO:0000313" key="2">
    <source>
        <dbReference type="EMBL" id="QQP52113.1"/>
    </source>
</evidence>
<feature type="non-terminal residue" evidence="2">
    <location>
        <position position="178"/>
    </location>
</feature>
<dbReference type="EMBL" id="CP045892">
    <property type="protein sequence ID" value="QQP52113.1"/>
    <property type="molecule type" value="Genomic_DNA"/>
</dbReference>
<proteinExistence type="predicted"/>
<protein>
    <submittedName>
        <fullName evidence="2">Uncharacterized protein</fullName>
    </submittedName>
</protein>
<dbReference type="AlphaFoldDB" id="A0A7T8HLB6"/>
<dbReference type="Proteomes" id="UP000595437">
    <property type="component" value="Chromosome 3"/>
</dbReference>
<dbReference type="OrthoDB" id="10481702at2759"/>
<evidence type="ECO:0000313" key="3">
    <source>
        <dbReference type="Proteomes" id="UP000595437"/>
    </source>
</evidence>
<sequence>CLSSPRYATYMSDPSSEDPVSRSLRSIICEVHDISESFKAGNKWSCKDPYHHLHPHRGAMMAARNGRRLVRQSATTETQPSFPEEDLKVRIHPSSPPETNGAGAFLLRPVSRGSNASSSERKRLLLGDLQPRHSSTTRSMEYFPPKSKVRLSSSSANRRQLLKKQRTSDSAPPSKYYS</sequence>
<gene>
    <name evidence="2" type="ORF">FKW44_004140</name>
</gene>
<feature type="region of interest" description="Disordered" evidence="1">
    <location>
        <begin position="73"/>
        <end position="178"/>
    </location>
</feature>
<evidence type="ECO:0000256" key="1">
    <source>
        <dbReference type="SAM" id="MobiDB-lite"/>
    </source>
</evidence>
<reference evidence="3" key="1">
    <citation type="submission" date="2021-01" db="EMBL/GenBank/DDBJ databases">
        <title>Caligus Genome Assembly.</title>
        <authorList>
            <person name="Gallardo-Escarate C."/>
        </authorList>
    </citation>
    <scope>NUCLEOTIDE SEQUENCE [LARGE SCALE GENOMIC DNA]</scope>
</reference>
<keyword evidence="3" id="KW-1185">Reference proteome</keyword>
<organism evidence="2 3">
    <name type="scientific">Caligus rogercresseyi</name>
    <name type="common">Sea louse</name>
    <dbReference type="NCBI Taxonomy" id="217165"/>
    <lineage>
        <taxon>Eukaryota</taxon>
        <taxon>Metazoa</taxon>
        <taxon>Ecdysozoa</taxon>
        <taxon>Arthropoda</taxon>
        <taxon>Crustacea</taxon>
        <taxon>Multicrustacea</taxon>
        <taxon>Hexanauplia</taxon>
        <taxon>Copepoda</taxon>
        <taxon>Siphonostomatoida</taxon>
        <taxon>Caligidae</taxon>
        <taxon>Caligus</taxon>
    </lineage>
</organism>
<feature type="region of interest" description="Disordered" evidence="1">
    <location>
        <begin position="1"/>
        <end position="20"/>
    </location>
</feature>
<name>A0A7T8HLB6_CALRO</name>
<feature type="non-terminal residue" evidence="2">
    <location>
        <position position="1"/>
    </location>
</feature>